<sequence>MNFFSELEAFIEWQSDLPADRKLSEGAVALWIYLLYRCNCCALPSIDGRWLWRVEFFVRPEGIERLFGRSERNIRRYRKELVDAGRLKYQKAVKNRRKGVYTLIPFADNVAPTRLKNLADETVSVFGLVDKYAG</sequence>
<dbReference type="RefSeq" id="WP_058694119.1">
    <property type="nucleotide sequence ID" value="NZ_CP029487.1"/>
</dbReference>
<dbReference type="AlphaFoldDB" id="A0A4P9C8A4"/>
<proteinExistence type="predicted"/>
<dbReference type="Proteomes" id="UP000218387">
    <property type="component" value="Chromosome"/>
</dbReference>
<dbReference type="EMBL" id="CP029487">
    <property type="protein sequence ID" value="QCT70862.1"/>
    <property type="molecule type" value="Genomic_DNA"/>
</dbReference>
<reference evidence="1 2" key="1">
    <citation type="submission" date="2018-05" db="EMBL/GenBank/DDBJ databases">
        <title>Genome comparison of Eubacterium sp.</title>
        <authorList>
            <person name="Feng Y."/>
            <person name="Sanchez-Andrea I."/>
            <person name="Stams A.J.M."/>
            <person name="De Vos W.M."/>
        </authorList>
    </citation>
    <scope>NUCLEOTIDE SEQUENCE [LARGE SCALE GENOMIC DNA]</scope>
    <source>
        <strain evidence="1 2">YI</strain>
    </source>
</reference>
<evidence type="ECO:0000313" key="2">
    <source>
        <dbReference type="Proteomes" id="UP000218387"/>
    </source>
</evidence>
<organism evidence="1 2">
    <name type="scientific">Eubacterium maltosivorans</name>
    <dbReference type="NCBI Taxonomy" id="2041044"/>
    <lineage>
        <taxon>Bacteria</taxon>
        <taxon>Bacillati</taxon>
        <taxon>Bacillota</taxon>
        <taxon>Clostridia</taxon>
        <taxon>Eubacteriales</taxon>
        <taxon>Eubacteriaceae</taxon>
        <taxon>Eubacterium</taxon>
    </lineage>
</organism>
<accession>A0A4P9C8A4</accession>
<dbReference type="KEGG" id="emt:CPZ25_005800"/>
<name>A0A4P9C8A4_EUBML</name>
<protein>
    <submittedName>
        <fullName evidence="1">Uncharacterized protein</fullName>
    </submittedName>
</protein>
<gene>
    <name evidence="1" type="ORF">CPZ25_005800</name>
</gene>
<keyword evidence="2" id="KW-1185">Reference proteome</keyword>
<evidence type="ECO:0000313" key="1">
    <source>
        <dbReference type="EMBL" id="QCT70862.1"/>
    </source>
</evidence>